<dbReference type="AlphaFoldDB" id="A0AAQ3QSU7"/>
<evidence type="ECO:0000313" key="6">
    <source>
        <dbReference type="Proteomes" id="UP001327560"/>
    </source>
</evidence>
<dbReference type="Gene3D" id="3.30.70.330">
    <property type="match status" value="1"/>
</dbReference>
<protein>
    <recommendedName>
        <fullName evidence="4">Large ribosomal subunit protein uL23m</fullName>
    </recommendedName>
</protein>
<dbReference type="GO" id="GO:0003735">
    <property type="term" value="F:structural constituent of ribosome"/>
    <property type="evidence" value="ECO:0007669"/>
    <property type="project" value="InterPro"/>
</dbReference>
<evidence type="ECO:0000256" key="1">
    <source>
        <dbReference type="ARBA" id="ARBA00006700"/>
    </source>
</evidence>
<dbReference type="PANTHER" id="PTHR12059:SF5">
    <property type="entry name" value="LARGE RIBOSOMAL SUBUNIT PROTEIN UL23M"/>
    <property type="match status" value="1"/>
</dbReference>
<reference evidence="5 6" key="1">
    <citation type="submission" date="2023-10" db="EMBL/GenBank/DDBJ databases">
        <title>Chromosome-scale genome assembly provides insights into flower coloration mechanisms of Canna indica.</title>
        <authorList>
            <person name="Li C."/>
        </authorList>
    </citation>
    <scope>NUCLEOTIDE SEQUENCE [LARGE SCALE GENOMIC DNA]</scope>
    <source>
        <tissue evidence="5">Flower</tissue>
    </source>
</reference>
<dbReference type="PANTHER" id="PTHR12059">
    <property type="entry name" value="RIBOSOMAL PROTEIN L23-RELATED"/>
    <property type="match status" value="1"/>
</dbReference>
<dbReference type="SUPFAM" id="SSF54189">
    <property type="entry name" value="Ribosomal proteins S24e, L23 and L15e"/>
    <property type="match status" value="1"/>
</dbReference>
<dbReference type="GO" id="GO:0032543">
    <property type="term" value="P:mitochondrial translation"/>
    <property type="evidence" value="ECO:0007669"/>
    <property type="project" value="TreeGrafter"/>
</dbReference>
<gene>
    <name evidence="5" type="ORF">Cni_G28810</name>
</gene>
<keyword evidence="3" id="KW-0687">Ribonucleoprotein</keyword>
<dbReference type="GO" id="GO:0005762">
    <property type="term" value="C:mitochondrial large ribosomal subunit"/>
    <property type="evidence" value="ECO:0007669"/>
    <property type="project" value="TreeGrafter"/>
</dbReference>
<keyword evidence="6" id="KW-1185">Reference proteome</keyword>
<dbReference type="InterPro" id="IPR012677">
    <property type="entry name" value="Nucleotide-bd_a/b_plait_sf"/>
</dbReference>
<evidence type="ECO:0000313" key="5">
    <source>
        <dbReference type="EMBL" id="WOL20008.1"/>
    </source>
</evidence>
<dbReference type="EMBL" id="CP136898">
    <property type="protein sequence ID" value="WOL20008.1"/>
    <property type="molecule type" value="Genomic_DNA"/>
</dbReference>
<evidence type="ECO:0000256" key="2">
    <source>
        <dbReference type="ARBA" id="ARBA00022980"/>
    </source>
</evidence>
<evidence type="ECO:0000256" key="3">
    <source>
        <dbReference type="ARBA" id="ARBA00023274"/>
    </source>
</evidence>
<organism evidence="5 6">
    <name type="scientific">Canna indica</name>
    <name type="common">Indian-shot</name>
    <dbReference type="NCBI Taxonomy" id="4628"/>
    <lineage>
        <taxon>Eukaryota</taxon>
        <taxon>Viridiplantae</taxon>
        <taxon>Streptophyta</taxon>
        <taxon>Embryophyta</taxon>
        <taxon>Tracheophyta</taxon>
        <taxon>Spermatophyta</taxon>
        <taxon>Magnoliopsida</taxon>
        <taxon>Liliopsida</taxon>
        <taxon>Zingiberales</taxon>
        <taxon>Cannaceae</taxon>
        <taxon>Canna</taxon>
    </lineage>
</organism>
<comment type="similarity">
    <text evidence="1">Belongs to the universal ribosomal protein uL23 family.</text>
</comment>
<keyword evidence="2" id="KW-0689">Ribosomal protein</keyword>
<name>A0AAQ3QSU7_9LILI</name>
<proteinExistence type="inferred from homology"/>
<dbReference type="InterPro" id="IPR012678">
    <property type="entry name" value="Ribosomal_uL23/eL15/eS24_sf"/>
</dbReference>
<dbReference type="InterPro" id="IPR013025">
    <property type="entry name" value="Ribosomal_uL23-like"/>
</dbReference>
<dbReference type="Proteomes" id="UP001327560">
    <property type="component" value="Chromosome 9"/>
</dbReference>
<sequence>MVVLKVLSAFSRRKLLPSSPFNSIREIALKTIPSTSKIEICCVLESHYGFDVAEVTLSSPTKRKKSKCGPFLAAKPDYKKGYVTLRFPLSLISSPSSKERTAAASAKIGSTSVAVRSLVDIATSVLLQR</sequence>
<accession>A0AAQ3QSU7</accession>
<evidence type="ECO:0000256" key="4">
    <source>
        <dbReference type="ARBA" id="ARBA00039977"/>
    </source>
</evidence>